<protein>
    <submittedName>
        <fullName evidence="2">Esterase</fullName>
    </submittedName>
</protein>
<feature type="chain" id="PRO_5046572340" evidence="1">
    <location>
        <begin position="31"/>
        <end position="332"/>
    </location>
</feature>
<dbReference type="InterPro" id="IPR000801">
    <property type="entry name" value="Esterase-like"/>
</dbReference>
<dbReference type="PANTHER" id="PTHR48098:SF1">
    <property type="entry name" value="DIACYLGLYCEROL ACYLTRANSFERASE_MYCOLYLTRANSFERASE AG85A"/>
    <property type="match status" value="1"/>
</dbReference>
<dbReference type="InterPro" id="IPR050583">
    <property type="entry name" value="Mycobacterial_A85_antigen"/>
</dbReference>
<dbReference type="SUPFAM" id="SSF53474">
    <property type="entry name" value="alpha/beta-Hydrolases"/>
    <property type="match status" value="1"/>
</dbReference>
<gene>
    <name evidence="2" type="ORF">GCM10011610_65910</name>
</gene>
<evidence type="ECO:0000313" key="3">
    <source>
        <dbReference type="Proteomes" id="UP000658127"/>
    </source>
</evidence>
<keyword evidence="1" id="KW-0732">Signal</keyword>
<dbReference type="PANTHER" id="PTHR48098">
    <property type="entry name" value="ENTEROCHELIN ESTERASE-RELATED"/>
    <property type="match status" value="1"/>
</dbReference>
<reference evidence="3" key="1">
    <citation type="journal article" date="2019" name="Int. J. Syst. Evol. Microbiol.">
        <title>The Global Catalogue of Microorganisms (GCM) 10K type strain sequencing project: providing services to taxonomists for standard genome sequencing and annotation.</title>
        <authorList>
            <consortium name="The Broad Institute Genomics Platform"/>
            <consortium name="The Broad Institute Genome Sequencing Center for Infectious Disease"/>
            <person name="Wu L."/>
            <person name="Ma J."/>
        </authorList>
    </citation>
    <scope>NUCLEOTIDE SEQUENCE [LARGE SCALE GENOMIC DNA]</scope>
    <source>
        <strain evidence="3">CGMCC 4.7329</strain>
    </source>
</reference>
<accession>A0ABQ2L2M0</accession>
<dbReference type="Proteomes" id="UP000658127">
    <property type="component" value="Unassembled WGS sequence"/>
</dbReference>
<name>A0ABQ2L2M0_9NOCA</name>
<proteinExistence type="predicted"/>
<dbReference type="Pfam" id="PF00756">
    <property type="entry name" value="Esterase"/>
    <property type="match status" value="1"/>
</dbReference>
<comment type="caution">
    <text evidence="2">The sequence shown here is derived from an EMBL/GenBank/DDBJ whole genome shotgun (WGS) entry which is preliminary data.</text>
</comment>
<dbReference type="EMBL" id="BMNE01000012">
    <property type="protein sequence ID" value="GGN98717.1"/>
    <property type="molecule type" value="Genomic_DNA"/>
</dbReference>
<keyword evidence="3" id="KW-1185">Reference proteome</keyword>
<evidence type="ECO:0000313" key="2">
    <source>
        <dbReference type="EMBL" id="GGN98717.1"/>
    </source>
</evidence>
<organism evidence="2 3">
    <name type="scientific">Nocardia rhizosphaerihabitans</name>
    <dbReference type="NCBI Taxonomy" id="1691570"/>
    <lineage>
        <taxon>Bacteria</taxon>
        <taxon>Bacillati</taxon>
        <taxon>Actinomycetota</taxon>
        <taxon>Actinomycetes</taxon>
        <taxon>Mycobacteriales</taxon>
        <taxon>Nocardiaceae</taxon>
        <taxon>Nocardia</taxon>
    </lineage>
</organism>
<dbReference type="InterPro" id="IPR029058">
    <property type="entry name" value="AB_hydrolase_fold"/>
</dbReference>
<feature type="signal peptide" evidence="1">
    <location>
        <begin position="1"/>
        <end position="30"/>
    </location>
</feature>
<evidence type="ECO:0000256" key="1">
    <source>
        <dbReference type="SAM" id="SignalP"/>
    </source>
</evidence>
<dbReference type="Gene3D" id="3.40.50.1820">
    <property type="entry name" value="alpha/beta hydrolase"/>
    <property type="match status" value="1"/>
</dbReference>
<sequence length="332" mass="35330">MFVFTRTRAVAVSAMALVLLSVASIGTAGADASRLDRIDRPGQRQQTLHVYSASMDRVIPLQVITAPDAGVPAPTLYLLNGAGGGEDKANWYNQTDIVQFFADKNVNVVTPAAGKFSYYTDWLRDDPKLGRNKWQTFLTEELPPIIDATLNTTGVNAIAGLSMSATAVLNLAIAAPDRYRAVGAYSGCASVADPMGRAYVDLVFARAGADPANMWGPPGDPAWRANDAYLNAERLRGKAIYLSSATGLPGIAETLPPGASPGKVIGMTDQILLGGAIEAATNLCTQRLATRLQELNIPAQTVFRAAGTHTWKYWEQDLHNSWPLLAAAIGAS</sequence>